<dbReference type="InterPro" id="IPR010994">
    <property type="entry name" value="RuvA_2-like"/>
</dbReference>
<dbReference type="Pfam" id="PF07499">
    <property type="entry name" value="RuvA_C"/>
    <property type="match status" value="1"/>
</dbReference>
<comment type="subcellular location">
    <subcellularLocation>
        <location evidence="6">Cytoplasm</location>
    </subcellularLocation>
</comment>
<evidence type="ECO:0000313" key="9">
    <source>
        <dbReference type="EMBL" id="PIR44254.1"/>
    </source>
</evidence>
<sequence length="191" mass="21300">MIYSLNGMLVEKNKQFIAIEAGGVGYKVFVSKNTFNKLSKIGQNVSIFCSYHIRQEMPEIYGFLDKKELEVFELLNSISGIGPKSAIAVLGELKIEKFLTAISQNRADIIAEGSGIGKKKAERIILELKDKIKKMGKEADLGLMDADKDVKSALKNLGYSSREIESTIENIPENIKKVEDRIKFALKIIGR</sequence>
<keyword evidence="5 6" id="KW-0234">DNA repair</keyword>
<dbReference type="SUPFAM" id="SSF46929">
    <property type="entry name" value="DNA helicase RuvA subunit, C-terminal domain"/>
    <property type="match status" value="1"/>
</dbReference>
<feature type="domain" description="DNA helicase Holliday junction RuvA type" evidence="7">
    <location>
        <begin position="1"/>
        <end position="62"/>
    </location>
</feature>
<dbReference type="NCBIfam" id="TIGR00084">
    <property type="entry name" value="ruvA"/>
    <property type="match status" value="1"/>
</dbReference>
<dbReference type="Pfam" id="PF01330">
    <property type="entry name" value="RuvA_N"/>
    <property type="match status" value="1"/>
</dbReference>
<comment type="domain">
    <text evidence="6">Has three domains with a flexible linker between the domains II and III and assumes an 'L' shape. Domain III is highly mobile and contacts RuvB.</text>
</comment>
<evidence type="ECO:0000256" key="6">
    <source>
        <dbReference type="HAMAP-Rule" id="MF_00031"/>
    </source>
</evidence>
<keyword evidence="2 6" id="KW-0227">DNA damage</keyword>
<evidence type="ECO:0000259" key="7">
    <source>
        <dbReference type="Pfam" id="PF01330"/>
    </source>
</evidence>
<dbReference type="InterPro" id="IPR012340">
    <property type="entry name" value="NA-bd_OB-fold"/>
</dbReference>
<dbReference type="SUPFAM" id="SSF50249">
    <property type="entry name" value="Nucleic acid-binding proteins"/>
    <property type="match status" value="1"/>
</dbReference>
<dbReference type="GO" id="GO:0000400">
    <property type="term" value="F:four-way junction DNA binding"/>
    <property type="evidence" value="ECO:0007669"/>
    <property type="project" value="UniProtKB-UniRule"/>
</dbReference>
<dbReference type="InterPro" id="IPR011114">
    <property type="entry name" value="RuvA_C"/>
</dbReference>
<reference evidence="9 10" key="1">
    <citation type="submission" date="2017-09" db="EMBL/GenBank/DDBJ databases">
        <title>Depth-based differentiation of microbial function through sediment-hosted aquifers and enrichment of novel symbionts in the deep terrestrial subsurface.</title>
        <authorList>
            <person name="Probst A.J."/>
            <person name="Ladd B."/>
            <person name="Jarett J.K."/>
            <person name="Geller-Mcgrath D.E."/>
            <person name="Sieber C.M."/>
            <person name="Emerson J.B."/>
            <person name="Anantharaman K."/>
            <person name="Thomas B.C."/>
            <person name="Malmstrom R."/>
            <person name="Stieglmeier M."/>
            <person name="Klingl A."/>
            <person name="Woyke T."/>
            <person name="Ryan C.M."/>
            <person name="Banfield J.F."/>
        </authorList>
    </citation>
    <scope>NUCLEOTIDE SEQUENCE [LARGE SCALE GENOMIC DNA]</scope>
    <source>
        <strain evidence="9">CG10_big_fil_rev_8_21_14_0_10_31_9</strain>
    </source>
</reference>
<dbReference type="GO" id="GO:0006310">
    <property type="term" value="P:DNA recombination"/>
    <property type="evidence" value="ECO:0007669"/>
    <property type="project" value="UniProtKB-UniRule"/>
</dbReference>
<dbReference type="Gene3D" id="2.40.50.140">
    <property type="entry name" value="Nucleic acid-binding proteins"/>
    <property type="match status" value="1"/>
</dbReference>
<evidence type="ECO:0000256" key="2">
    <source>
        <dbReference type="ARBA" id="ARBA00022763"/>
    </source>
</evidence>
<evidence type="ECO:0000313" key="10">
    <source>
        <dbReference type="Proteomes" id="UP000231602"/>
    </source>
</evidence>
<dbReference type="GO" id="GO:0009378">
    <property type="term" value="F:four-way junction helicase activity"/>
    <property type="evidence" value="ECO:0007669"/>
    <property type="project" value="InterPro"/>
</dbReference>
<name>A0A2H0RE19_9BACT</name>
<dbReference type="InterPro" id="IPR013849">
    <property type="entry name" value="DNA_helicase_Holl-junc_RuvA_I"/>
</dbReference>
<dbReference type="GO" id="GO:0005524">
    <property type="term" value="F:ATP binding"/>
    <property type="evidence" value="ECO:0007669"/>
    <property type="project" value="InterPro"/>
</dbReference>
<protein>
    <recommendedName>
        <fullName evidence="6">Holliday junction branch migration complex subunit RuvA</fullName>
    </recommendedName>
</protein>
<accession>A0A2H0RE19</accession>
<dbReference type="CDD" id="cd14332">
    <property type="entry name" value="UBA_RuvA_C"/>
    <property type="match status" value="1"/>
</dbReference>
<comment type="similarity">
    <text evidence="6">Belongs to the RuvA family.</text>
</comment>
<evidence type="ECO:0000256" key="5">
    <source>
        <dbReference type="ARBA" id="ARBA00023204"/>
    </source>
</evidence>
<evidence type="ECO:0000259" key="8">
    <source>
        <dbReference type="Pfam" id="PF07499"/>
    </source>
</evidence>
<dbReference type="InterPro" id="IPR000085">
    <property type="entry name" value="RuvA"/>
</dbReference>
<dbReference type="GO" id="GO:0006281">
    <property type="term" value="P:DNA repair"/>
    <property type="evidence" value="ECO:0007669"/>
    <property type="project" value="UniProtKB-UniRule"/>
</dbReference>
<dbReference type="GO" id="GO:0005737">
    <property type="term" value="C:cytoplasm"/>
    <property type="evidence" value="ECO:0007669"/>
    <property type="project" value="UniProtKB-SubCell"/>
</dbReference>
<dbReference type="SUPFAM" id="SSF47781">
    <property type="entry name" value="RuvA domain 2-like"/>
    <property type="match status" value="1"/>
</dbReference>
<feature type="domain" description="Holliday junction DNA helicase RuvA C-terminal" evidence="8">
    <location>
        <begin position="148"/>
        <end position="189"/>
    </location>
</feature>
<dbReference type="Gene3D" id="1.10.150.20">
    <property type="entry name" value="5' to 3' exonuclease, C-terminal subdomain"/>
    <property type="match status" value="1"/>
</dbReference>
<comment type="function">
    <text evidence="6">The RuvA-RuvB-RuvC complex processes Holliday junction (HJ) DNA during genetic recombination and DNA repair, while the RuvA-RuvB complex plays an important role in the rescue of blocked DNA replication forks via replication fork reversal (RFR). RuvA specifically binds to HJ cruciform DNA, conferring on it an open structure. The RuvB hexamer acts as an ATP-dependent pump, pulling dsDNA into and through the RuvAB complex. HJ branch migration allows RuvC to scan DNA until it finds its consensus sequence, where it cleaves and resolves the cruciform DNA.</text>
</comment>
<dbReference type="GO" id="GO:0009379">
    <property type="term" value="C:Holliday junction helicase complex"/>
    <property type="evidence" value="ECO:0007669"/>
    <property type="project" value="InterPro"/>
</dbReference>
<feature type="region of interest" description="Domain III" evidence="6">
    <location>
        <begin position="144"/>
        <end position="191"/>
    </location>
</feature>
<evidence type="ECO:0000256" key="1">
    <source>
        <dbReference type="ARBA" id="ARBA00022490"/>
    </source>
</evidence>
<dbReference type="InterPro" id="IPR036267">
    <property type="entry name" value="RuvA_C_sf"/>
</dbReference>
<proteinExistence type="inferred from homology"/>
<dbReference type="AlphaFoldDB" id="A0A2H0RE19"/>
<dbReference type="Proteomes" id="UP000231602">
    <property type="component" value="Unassembled WGS sequence"/>
</dbReference>
<dbReference type="Pfam" id="PF14520">
    <property type="entry name" value="HHH_5"/>
    <property type="match status" value="1"/>
</dbReference>
<dbReference type="Gene3D" id="1.10.8.10">
    <property type="entry name" value="DNA helicase RuvA subunit, C-terminal domain"/>
    <property type="match status" value="1"/>
</dbReference>
<dbReference type="GO" id="GO:0048476">
    <property type="term" value="C:Holliday junction resolvase complex"/>
    <property type="evidence" value="ECO:0007669"/>
    <property type="project" value="UniProtKB-UniRule"/>
</dbReference>
<keyword evidence="1 6" id="KW-0963">Cytoplasm</keyword>
<gene>
    <name evidence="6 9" type="primary">ruvA</name>
    <name evidence="9" type="ORF">COV23_00845</name>
</gene>
<comment type="caution">
    <text evidence="6">Lacks conserved residue(s) required for the propagation of feature annotation.</text>
</comment>
<dbReference type="HAMAP" id="MF_00031">
    <property type="entry name" value="DNA_HJ_migration_RuvA"/>
    <property type="match status" value="1"/>
</dbReference>
<feature type="region of interest" description="Domain I" evidence="6">
    <location>
        <begin position="1"/>
        <end position="64"/>
    </location>
</feature>
<evidence type="ECO:0000256" key="4">
    <source>
        <dbReference type="ARBA" id="ARBA00023172"/>
    </source>
</evidence>
<dbReference type="EMBL" id="PCXV01000014">
    <property type="protein sequence ID" value="PIR44254.1"/>
    <property type="molecule type" value="Genomic_DNA"/>
</dbReference>
<comment type="subunit">
    <text evidence="6">Homotetramer. Forms an RuvA(8)-RuvB(12)-Holliday junction (HJ) complex. HJ DNA is sandwiched between 2 RuvA tetramers; dsDNA enters through RuvA and exits via RuvB. An RuvB hexamer assembles on each DNA strand where it exits the tetramer. Each RuvB hexamer is contacted by two RuvA subunits (via domain III) on 2 adjacent RuvB subunits; this complex drives branch migration. In the full resolvosome a probable DNA-RuvA(4)-RuvB(12)-RuvC(2) complex forms which resolves the HJ.</text>
</comment>
<organism evidence="9 10">
    <name type="scientific">Candidatus Wolfebacteria bacterium CG10_big_fil_rev_8_21_14_0_10_31_9</name>
    <dbReference type="NCBI Taxonomy" id="1975070"/>
    <lineage>
        <taxon>Bacteria</taxon>
        <taxon>Candidatus Wolfeibacteriota</taxon>
    </lineage>
</organism>
<comment type="caution">
    <text evidence="9">The sequence shown here is derived from an EMBL/GenBank/DDBJ whole genome shotgun (WGS) entry which is preliminary data.</text>
</comment>
<keyword evidence="3 6" id="KW-0238">DNA-binding</keyword>
<keyword evidence="4 6" id="KW-0233">DNA recombination</keyword>
<evidence type="ECO:0000256" key="3">
    <source>
        <dbReference type="ARBA" id="ARBA00023125"/>
    </source>
</evidence>